<dbReference type="InterPro" id="IPR001594">
    <property type="entry name" value="Palmitoyltrfase_DHHC"/>
</dbReference>
<keyword evidence="7 8" id="KW-0012">Acyltransferase</keyword>
<dbReference type="PANTHER" id="PTHR22883">
    <property type="entry name" value="ZINC FINGER DHHC DOMAIN CONTAINING PROTEIN"/>
    <property type="match status" value="1"/>
</dbReference>
<evidence type="ECO:0000256" key="1">
    <source>
        <dbReference type="ARBA" id="ARBA00004127"/>
    </source>
</evidence>
<evidence type="ECO:0000313" key="10">
    <source>
        <dbReference type="Proteomes" id="UP001652660"/>
    </source>
</evidence>
<gene>
    <name evidence="11" type="primary">LOC113687430</name>
</gene>
<evidence type="ECO:0000256" key="8">
    <source>
        <dbReference type="RuleBase" id="RU079119"/>
    </source>
</evidence>
<dbReference type="RefSeq" id="XP_071905836.1">
    <property type="nucleotide sequence ID" value="XM_072049735.1"/>
</dbReference>
<feature type="transmembrane region" description="Helical" evidence="8">
    <location>
        <begin position="248"/>
        <end position="268"/>
    </location>
</feature>
<dbReference type="PROSITE" id="PS50216">
    <property type="entry name" value="DHHC"/>
    <property type="match status" value="1"/>
</dbReference>
<evidence type="ECO:0000259" key="9">
    <source>
        <dbReference type="Pfam" id="PF01529"/>
    </source>
</evidence>
<feature type="transmembrane region" description="Helical" evidence="8">
    <location>
        <begin position="143"/>
        <end position="162"/>
    </location>
</feature>
<keyword evidence="5 8" id="KW-1133">Transmembrane helix</keyword>
<reference evidence="11" key="1">
    <citation type="submission" date="2025-08" db="UniProtKB">
        <authorList>
            <consortium name="RefSeq"/>
        </authorList>
    </citation>
    <scope>IDENTIFICATION</scope>
    <source>
        <tissue evidence="11">Leaves</tissue>
    </source>
</reference>
<comment type="subcellular location">
    <subcellularLocation>
        <location evidence="1">Endomembrane system</location>
        <topology evidence="1">Multi-pass membrane protein</topology>
    </subcellularLocation>
</comment>
<comment type="similarity">
    <text evidence="2 8">Belongs to the DHHC palmitoyltransferase family.</text>
</comment>
<dbReference type="Proteomes" id="UP001652660">
    <property type="component" value="Chromosome 5e"/>
</dbReference>
<keyword evidence="6 8" id="KW-0472">Membrane</keyword>
<proteinExistence type="inferred from homology"/>
<comment type="catalytic activity">
    <reaction evidence="8">
        <text>L-cysteinyl-[protein] + hexadecanoyl-CoA = S-hexadecanoyl-L-cysteinyl-[protein] + CoA</text>
        <dbReference type="Rhea" id="RHEA:36683"/>
        <dbReference type="Rhea" id="RHEA-COMP:10131"/>
        <dbReference type="Rhea" id="RHEA-COMP:11032"/>
        <dbReference type="ChEBI" id="CHEBI:29950"/>
        <dbReference type="ChEBI" id="CHEBI:57287"/>
        <dbReference type="ChEBI" id="CHEBI:57379"/>
        <dbReference type="ChEBI" id="CHEBI:74151"/>
        <dbReference type="EC" id="2.3.1.225"/>
    </reaction>
</comment>
<name>A0ABM4UEX0_COFAR</name>
<feature type="transmembrane region" description="Helical" evidence="8">
    <location>
        <begin position="117"/>
        <end position="137"/>
    </location>
</feature>
<keyword evidence="10" id="KW-1185">Reference proteome</keyword>
<comment type="domain">
    <text evidence="8">The DHHC domain is required for palmitoyltransferase activity.</text>
</comment>
<organism evidence="10 11">
    <name type="scientific">Coffea arabica</name>
    <name type="common">Arabian coffee</name>
    <dbReference type="NCBI Taxonomy" id="13443"/>
    <lineage>
        <taxon>Eukaryota</taxon>
        <taxon>Viridiplantae</taxon>
        <taxon>Streptophyta</taxon>
        <taxon>Embryophyta</taxon>
        <taxon>Tracheophyta</taxon>
        <taxon>Spermatophyta</taxon>
        <taxon>Magnoliopsida</taxon>
        <taxon>eudicotyledons</taxon>
        <taxon>Gunneridae</taxon>
        <taxon>Pentapetalae</taxon>
        <taxon>asterids</taxon>
        <taxon>lamiids</taxon>
        <taxon>Gentianales</taxon>
        <taxon>Rubiaceae</taxon>
        <taxon>Ixoroideae</taxon>
        <taxon>Gardenieae complex</taxon>
        <taxon>Bertiereae - Coffeeae clade</taxon>
        <taxon>Coffeeae</taxon>
        <taxon>Coffea</taxon>
    </lineage>
</organism>
<evidence type="ECO:0000256" key="5">
    <source>
        <dbReference type="ARBA" id="ARBA00022989"/>
    </source>
</evidence>
<evidence type="ECO:0000256" key="3">
    <source>
        <dbReference type="ARBA" id="ARBA00022679"/>
    </source>
</evidence>
<dbReference type="PANTHER" id="PTHR22883:SF57">
    <property type="entry name" value="S-ACYLTRANSFERASE"/>
    <property type="match status" value="1"/>
</dbReference>
<dbReference type="InterPro" id="IPR039859">
    <property type="entry name" value="PFA4/ZDH16/20/ERF2-like"/>
</dbReference>
<evidence type="ECO:0000256" key="7">
    <source>
        <dbReference type="ARBA" id="ARBA00023315"/>
    </source>
</evidence>
<evidence type="ECO:0000256" key="2">
    <source>
        <dbReference type="ARBA" id="ARBA00008574"/>
    </source>
</evidence>
<evidence type="ECO:0000256" key="6">
    <source>
        <dbReference type="ARBA" id="ARBA00023136"/>
    </source>
</evidence>
<dbReference type="EC" id="2.3.1.225" evidence="8"/>
<accession>A0ABM4UEX0</accession>
<keyword evidence="4 8" id="KW-0812">Transmembrane</keyword>
<evidence type="ECO:0000313" key="11">
    <source>
        <dbReference type="RefSeq" id="XP_071905836.1"/>
    </source>
</evidence>
<dbReference type="GeneID" id="113687430"/>
<dbReference type="Pfam" id="PF01529">
    <property type="entry name" value="DHHC"/>
    <property type="match status" value="1"/>
</dbReference>
<protein>
    <recommendedName>
        <fullName evidence="8">S-acyltransferase</fullName>
        <ecNumber evidence="8">2.3.1.225</ecNumber>
    </recommendedName>
    <alternativeName>
        <fullName evidence="8">Palmitoyltransferase</fullName>
    </alternativeName>
</protein>
<feature type="transmembrane region" description="Helical" evidence="8">
    <location>
        <begin position="288"/>
        <end position="314"/>
    </location>
</feature>
<evidence type="ECO:0000256" key="4">
    <source>
        <dbReference type="ARBA" id="ARBA00022692"/>
    </source>
</evidence>
<feature type="domain" description="Palmitoyltransferase DHHC" evidence="9">
    <location>
        <begin position="198"/>
        <end position="325"/>
    </location>
</feature>
<sequence length="375" mass="41825">MERMASEEKDGSLNSSVAQAIDNAASLEIDQPTESTMSSGKKVDKNSEVSFQAKSKKLLSSLWEKIIGFKRVVQEKSFRFCRGGDELEQARVYHFWPGNNVFFFKGRLICGPDPKGLILTAIAISLSSWTFAVHVASDIRNPAIIVTSSILTTVVLVNLVYVSTIDPGIIPRNDLGTIDAGKRRRRSRVVVINGIEVKLKYCNICNIYRPPRTCHCATCNNCIQEFDHHCPWIGHCVGLRNYRLHVTFLLTGLLLFAFIFIFSCKSLHHKLPGDGNGVIGLLRNDPETVALTLFSFVAMCFLAGFSCYHVYLIAINQTSYEHFHQKYVSSGNPYDKGILNNIKEALLASQPPSRVNFRADVEPGWFGGLSDISIK</sequence>
<keyword evidence="3 8" id="KW-0808">Transferase</keyword>